<dbReference type="AlphaFoldDB" id="I4C6E0"/>
<dbReference type="Proteomes" id="UP000006055">
    <property type="component" value="Chromosome"/>
</dbReference>
<feature type="transmembrane region" description="Helical" evidence="1">
    <location>
        <begin position="87"/>
        <end position="107"/>
    </location>
</feature>
<gene>
    <name evidence="2" type="ordered locus">Desti_2449</name>
</gene>
<reference evidence="3" key="1">
    <citation type="submission" date="2012-06" db="EMBL/GenBank/DDBJ databases">
        <title>Complete sequence of chromosome of Desulfomonile tiedjei DSM 6799.</title>
        <authorList>
            <person name="Lucas S."/>
            <person name="Copeland A."/>
            <person name="Lapidus A."/>
            <person name="Glavina del Rio T."/>
            <person name="Dalin E."/>
            <person name="Tice H."/>
            <person name="Bruce D."/>
            <person name="Goodwin L."/>
            <person name="Pitluck S."/>
            <person name="Peters L."/>
            <person name="Ovchinnikova G."/>
            <person name="Zeytun A."/>
            <person name="Lu M."/>
            <person name="Kyrpides N."/>
            <person name="Mavromatis K."/>
            <person name="Ivanova N."/>
            <person name="Brettin T."/>
            <person name="Detter J.C."/>
            <person name="Han C."/>
            <person name="Larimer F."/>
            <person name="Land M."/>
            <person name="Hauser L."/>
            <person name="Markowitz V."/>
            <person name="Cheng J.-F."/>
            <person name="Hugenholtz P."/>
            <person name="Woyke T."/>
            <person name="Wu D."/>
            <person name="Spring S."/>
            <person name="Schroeder M."/>
            <person name="Brambilla E."/>
            <person name="Klenk H.-P."/>
            <person name="Eisen J.A."/>
        </authorList>
    </citation>
    <scope>NUCLEOTIDE SEQUENCE [LARGE SCALE GENOMIC DNA]</scope>
    <source>
        <strain evidence="3">ATCC 49306 / DSM 6799 / DCB-1</strain>
    </source>
</reference>
<feature type="transmembrane region" description="Helical" evidence="1">
    <location>
        <begin position="134"/>
        <end position="155"/>
    </location>
</feature>
<organism evidence="2 3">
    <name type="scientific">Desulfomonile tiedjei (strain ATCC 49306 / DSM 6799 / DCB-1)</name>
    <dbReference type="NCBI Taxonomy" id="706587"/>
    <lineage>
        <taxon>Bacteria</taxon>
        <taxon>Pseudomonadati</taxon>
        <taxon>Thermodesulfobacteriota</taxon>
        <taxon>Desulfomonilia</taxon>
        <taxon>Desulfomonilales</taxon>
        <taxon>Desulfomonilaceae</taxon>
        <taxon>Desulfomonile</taxon>
    </lineage>
</organism>
<dbReference type="KEGG" id="dti:Desti_2449"/>
<keyword evidence="1" id="KW-1133">Transmembrane helix</keyword>
<dbReference type="HOGENOM" id="CLU_1591898_0_0_7"/>
<sequence>MWYIVIRELIILILSLSLFPVAVLLVLLHGEAVDTGLIFVFRYIVSGGGPMGSIWGMLFKVVSPYIAVQAIRAFLWSQKSIEGRKWAYLYFCGLLALLSGWFFYQAWDLFHFMYALGDIPGELEQFVQLEGENLVGSVLSGALSIYCFMVFLNPARKSPRSIRKQQQ</sequence>
<name>I4C6E0_DESTA</name>
<evidence type="ECO:0000313" key="3">
    <source>
        <dbReference type="Proteomes" id="UP000006055"/>
    </source>
</evidence>
<keyword evidence="3" id="KW-1185">Reference proteome</keyword>
<dbReference type="EMBL" id="CP003360">
    <property type="protein sequence ID" value="AFM25131.1"/>
    <property type="molecule type" value="Genomic_DNA"/>
</dbReference>
<evidence type="ECO:0000256" key="1">
    <source>
        <dbReference type="SAM" id="Phobius"/>
    </source>
</evidence>
<protein>
    <submittedName>
        <fullName evidence="2">Uncharacterized protein</fullName>
    </submittedName>
</protein>
<evidence type="ECO:0000313" key="2">
    <source>
        <dbReference type="EMBL" id="AFM25131.1"/>
    </source>
</evidence>
<keyword evidence="1" id="KW-0472">Membrane</keyword>
<keyword evidence="1" id="KW-0812">Transmembrane</keyword>
<proteinExistence type="predicted"/>
<dbReference type="RefSeq" id="WP_014810273.1">
    <property type="nucleotide sequence ID" value="NC_018025.1"/>
</dbReference>
<accession>I4C6E0</accession>